<dbReference type="Pfam" id="PF18019">
    <property type="entry name" value="Cas3_HD"/>
    <property type="match status" value="1"/>
</dbReference>
<sequence length="1022" mass="111749">MTRPSAPIEAVRIELYAPAASFRDPMFPGVTRCLPVPPPSTVRGMLAAATGRAGEPVPVGMCAHADGRGTDAETYHPIAADGSNPAVAGRVREGKGGMTIRDRPFLVGVHVTLWIPAPHADRVAAALRCPVWGLRLGRSQDLVHLRSVTPVTLYPADEAVVGHALAPLGGHVAVQATSVRLADTISTDRLRTSFTDYLWCAEPAGRQPVSGAYRDPTDDQAVWLHTAGTTDAGDPELAQVWAKSAERSPTGRPELLTEHSTLVHDAAGTVADRIGSPGLLAHRPWFWSCVKTAALLHDTGKVGEGFQLQVRPGGEYWGERHEVLSLAYVDLLTRDLPEQDRAMIKAGVVFHHRPLVSTSGKELRLDYPPDADWQRKFGRDPDPPPGRPRIQVPAKRHRALLRWLTAHSGLVAAEETRKLWELARDAFAQVSADWFHPVPDEDGLVAVLLQGAVTLADHAGSAHVPLQTHMPLPRSYLSTLAAPYPHQKAAADTAGHLVLCSPTGSGKTEAALAWASSQLETMPGRPRLVWVLPYRASIDAARERFRDNLTPPPGAKKPDIGVLHATAAQTLLSDAVQDDCASEKTPDGAAADQARSRAHAMRTLFVQRVRVATPHQLLRAAIAGPRYSSVLLEQANALMVLDELHAYDPVTFGRICAAMRLWERLGSRIAVLSATLAPPMLDLVAETLEQDVTVHRAPPGTAPDRHRLALDELPLTHPDSLARVRCWLADGHSVLLVANTVATAQQLYTDLAPHARTVRPEDPDAAVLLHSRFRGRDRAAIERRIKRRHPERKPGESGRRGGLVVATQALEVSLCLDFDRGASELAPVEALAQRAGRVNRRGHHPEGPVEFRVHRTDEHRPYDPGAITAAWEALQTAPGPVISEQTIEDWLRLAYDTDWGRTWHAEARRARDEFTDTFLTFTDPFHDRSEFAEGLDKSFDTVEVLHHDDIADYRRQRAEHPLLASGLLIPVRYTQLKVLESAGHADFDSKLRLWTTKAPYNTETGLDLTAGRAPAAPKDTIL</sequence>
<keyword evidence="3" id="KW-0540">Nuclease</keyword>
<comment type="similarity">
    <text evidence="2">In the central section; belongs to the CRISPR-associated helicase Cas3 family.</text>
</comment>
<dbReference type="InterPro" id="IPR038257">
    <property type="entry name" value="CRISPR-assoc_Cas3_HD_sf"/>
</dbReference>
<dbReference type="NCBIfam" id="TIGR01587">
    <property type="entry name" value="cas3_core"/>
    <property type="match status" value="1"/>
</dbReference>
<dbReference type="CDD" id="cd09693">
    <property type="entry name" value="Cas5_I"/>
    <property type="match status" value="1"/>
</dbReference>
<dbReference type="InterPro" id="IPR011545">
    <property type="entry name" value="DEAD/DEAH_box_helicase_dom"/>
</dbReference>
<dbReference type="GO" id="GO:0003724">
    <property type="term" value="F:RNA helicase activity"/>
    <property type="evidence" value="ECO:0007669"/>
    <property type="project" value="TreeGrafter"/>
</dbReference>
<evidence type="ECO:0000256" key="7">
    <source>
        <dbReference type="ARBA" id="ARBA00022806"/>
    </source>
</evidence>
<evidence type="ECO:0000256" key="6">
    <source>
        <dbReference type="ARBA" id="ARBA00022801"/>
    </source>
</evidence>
<dbReference type="InterPro" id="IPR006474">
    <property type="entry name" value="Helicase_Cas3_CRISPR-ass_core"/>
</dbReference>
<dbReference type="SUPFAM" id="SSF52540">
    <property type="entry name" value="P-loop containing nucleoside triphosphate hydrolases"/>
    <property type="match status" value="1"/>
</dbReference>
<evidence type="ECO:0000256" key="1">
    <source>
        <dbReference type="ARBA" id="ARBA00006847"/>
    </source>
</evidence>
<dbReference type="Gene3D" id="3.30.70.2660">
    <property type="match status" value="1"/>
</dbReference>
<dbReference type="InterPro" id="IPR006483">
    <property type="entry name" value="CRISPR-assoc_Cas3_HD"/>
</dbReference>
<evidence type="ECO:0000313" key="11">
    <source>
        <dbReference type="EMBL" id="PRX97921.1"/>
    </source>
</evidence>
<dbReference type="Pfam" id="PF09704">
    <property type="entry name" value="Cas_Cas5d"/>
    <property type="match status" value="1"/>
</dbReference>
<dbReference type="Pfam" id="PF22590">
    <property type="entry name" value="Cas3-like_C_2"/>
    <property type="match status" value="1"/>
</dbReference>
<keyword evidence="9" id="KW-0051">Antiviral defense</keyword>
<evidence type="ECO:0000256" key="5">
    <source>
        <dbReference type="ARBA" id="ARBA00022741"/>
    </source>
</evidence>
<dbReference type="SMART" id="SM00487">
    <property type="entry name" value="DEXDc"/>
    <property type="match status" value="1"/>
</dbReference>
<keyword evidence="6" id="KW-0378">Hydrolase</keyword>
<dbReference type="InterPro" id="IPR054712">
    <property type="entry name" value="Cas3-like_dom"/>
</dbReference>
<proteinExistence type="inferred from homology"/>
<keyword evidence="5" id="KW-0547">Nucleotide-binding</keyword>
<keyword evidence="4" id="KW-0479">Metal-binding</keyword>
<dbReference type="PANTHER" id="PTHR47963">
    <property type="entry name" value="DEAD-BOX ATP-DEPENDENT RNA HELICASE 47, MITOCHONDRIAL"/>
    <property type="match status" value="1"/>
</dbReference>
<keyword evidence="7" id="KW-0347">Helicase</keyword>
<evidence type="ECO:0000256" key="8">
    <source>
        <dbReference type="ARBA" id="ARBA00022840"/>
    </source>
</evidence>
<dbReference type="SUPFAM" id="SSF109604">
    <property type="entry name" value="HD-domain/PDEase-like"/>
    <property type="match status" value="1"/>
</dbReference>
<dbReference type="GO" id="GO:0004518">
    <property type="term" value="F:nuclease activity"/>
    <property type="evidence" value="ECO:0007669"/>
    <property type="project" value="UniProtKB-KW"/>
</dbReference>
<dbReference type="PROSITE" id="PS51643">
    <property type="entry name" value="HD_CAS3"/>
    <property type="match status" value="1"/>
</dbReference>
<dbReference type="Proteomes" id="UP000237846">
    <property type="component" value="Unassembled WGS sequence"/>
</dbReference>
<dbReference type="InterPro" id="IPR050547">
    <property type="entry name" value="DEAD_box_RNA_helicases"/>
</dbReference>
<protein>
    <submittedName>
        <fullName evidence="11">CRISPR-associated Cas3 family helicase</fullName>
    </submittedName>
</protein>
<dbReference type="InterPro" id="IPR013422">
    <property type="entry name" value="CRISPR-assoc_prot_Cas5_N"/>
</dbReference>
<dbReference type="NCBIfam" id="TIGR01596">
    <property type="entry name" value="cas3_HD"/>
    <property type="match status" value="1"/>
</dbReference>
<dbReference type="GO" id="GO:0016787">
    <property type="term" value="F:hydrolase activity"/>
    <property type="evidence" value="ECO:0007669"/>
    <property type="project" value="UniProtKB-KW"/>
</dbReference>
<evidence type="ECO:0000256" key="4">
    <source>
        <dbReference type="ARBA" id="ARBA00022723"/>
    </source>
</evidence>
<dbReference type="NCBIfam" id="TIGR02593">
    <property type="entry name" value="CRISPR_cas5"/>
    <property type="match status" value="1"/>
</dbReference>
<dbReference type="GO" id="GO:0046872">
    <property type="term" value="F:metal ion binding"/>
    <property type="evidence" value="ECO:0007669"/>
    <property type="project" value="UniProtKB-KW"/>
</dbReference>
<evidence type="ECO:0000256" key="9">
    <source>
        <dbReference type="ARBA" id="ARBA00023118"/>
    </source>
</evidence>
<keyword evidence="8" id="KW-0067">ATP-binding</keyword>
<comment type="caution">
    <text evidence="11">The sequence shown here is derived from an EMBL/GenBank/DDBJ whole genome shotgun (WGS) entry which is preliminary data.</text>
</comment>
<dbReference type="Gene3D" id="1.10.3210.30">
    <property type="match status" value="1"/>
</dbReference>
<dbReference type="GO" id="GO:0005524">
    <property type="term" value="F:ATP binding"/>
    <property type="evidence" value="ECO:0007669"/>
    <property type="project" value="UniProtKB-KW"/>
</dbReference>
<dbReference type="EMBL" id="PVZC01000005">
    <property type="protein sequence ID" value="PRX97921.1"/>
    <property type="molecule type" value="Genomic_DNA"/>
</dbReference>
<dbReference type="GO" id="GO:0051607">
    <property type="term" value="P:defense response to virus"/>
    <property type="evidence" value="ECO:0007669"/>
    <property type="project" value="UniProtKB-KW"/>
</dbReference>
<dbReference type="OrthoDB" id="9810236at2"/>
<dbReference type="CDD" id="cd09641">
    <property type="entry name" value="Cas3''_I"/>
    <property type="match status" value="1"/>
</dbReference>
<dbReference type="RefSeq" id="WP_106248445.1">
    <property type="nucleotide sequence ID" value="NZ_PVZC01000005.1"/>
</dbReference>
<comment type="similarity">
    <text evidence="1">In the N-terminal section; belongs to the CRISPR-associated nuclease Cas3-HD family.</text>
</comment>
<dbReference type="Pfam" id="PF00270">
    <property type="entry name" value="DEAD"/>
    <property type="match status" value="1"/>
</dbReference>
<dbReference type="AlphaFoldDB" id="A0A2T0Q2B0"/>
<name>A0A2T0Q2B0_9ACTN</name>
<dbReference type="PANTHER" id="PTHR47963:SF9">
    <property type="entry name" value="CRISPR-ASSOCIATED ENDONUCLEASE_HELICASE CAS3"/>
    <property type="match status" value="1"/>
</dbReference>
<dbReference type="GO" id="GO:0043571">
    <property type="term" value="P:maintenance of CRISPR repeat elements"/>
    <property type="evidence" value="ECO:0007669"/>
    <property type="project" value="InterPro"/>
</dbReference>
<reference evidence="11 12" key="1">
    <citation type="submission" date="2018-03" db="EMBL/GenBank/DDBJ databases">
        <title>Genomic Encyclopedia of Archaeal and Bacterial Type Strains, Phase II (KMG-II): from individual species to whole genera.</title>
        <authorList>
            <person name="Goeker M."/>
        </authorList>
    </citation>
    <scope>NUCLEOTIDE SEQUENCE [LARGE SCALE GENOMIC DNA]</scope>
    <source>
        <strain evidence="11 12">DSM 45601</strain>
    </source>
</reference>
<dbReference type="InterPro" id="IPR027417">
    <property type="entry name" value="P-loop_NTPase"/>
</dbReference>
<evidence type="ECO:0000313" key="12">
    <source>
        <dbReference type="Proteomes" id="UP000237846"/>
    </source>
</evidence>
<feature type="domain" description="HD Cas3-type" evidence="10">
    <location>
        <begin position="249"/>
        <end position="459"/>
    </location>
</feature>
<dbReference type="Gene3D" id="3.40.50.300">
    <property type="entry name" value="P-loop containing nucleotide triphosphate hydrolases"/>
    <property type="match status" value="2"/>
</dbReference>
<evidence type="ECO:0000259" key="10">
    <source>
        <dbReference type="PROSITE" id="PS51643"/>
    </source>
</evidence>
<gene>
    <name evidence="11" type="ORF">CLV72_105274</name>
</gene>
<evidence type="ECO:0000256" key="3">
    <source>
        <dbReference type="ARBA" id="ARBA00022722"/>
    </source>
</evidence>
<accession>A0A2T0Q2B0</accession>
<dbReference type="InterPro" id="IPR021124">
    <property type="entry name" value="CRISPR-assoc_prot_Cas5"/>
</dbReference>
<organism evidence="11 12">
    <name type="scientific">Allonocardiopsis opalescens</name>
    <dbReference type="NCBI Taxonomy" id="1144618"/>
    <lineage>
        <taxon>Bacteria</taxon>
        <taxon>Bacillati</taxon>
        <taxon>Actinomycetota</taxon>
        <taxon>Actinomycetes</taxon>
        <taxon>Streptosporangiales</taxon>
        <taxon>Allonocardiopsis</taxon>
    </lineage>
</organism>
<evidence type="ECO:0000256" key="2">
    <source>
        <dbReference type="ARBA" id="ARBA00009046"/>
    </source>
</evidence>
<keyword evidence="12" id="KW-1185">Reference proteome</keyword>
<dbReference type="InterPro" id="IPR014001">
    <property type="entry name" value="Helicase_ATP-bd"/>
</dbReference>
<dbReference type="GO" id="GO:0003723">
    <property type="term" value="F:RNA binding"/>
    <property type="evidence" value="ECO:0007669"/>
    <property type="project" value="TreeGrafter"/>
</dbReference>